<evidence type="ECO:0000313" key="1">
    <source>
        <dbReference type="EMBL" id="MBZ2208396.1"/>
    </source>
</evidence>
<protein>
    <submittedName>
        <fullName evidence="1">Uncharacterized protein</fullName>
    </submittedName>
</protein>
<comment type="caution">
    <text evidence="1">The sequence shown here is derived from an EMBL/GenBank/DDBJ whole genome shotgun (WGS) entry which is preliminary data.</text>
</comment>
<reference evidence="1 2" key="1">
    <citation type="submission" date="2021-01" db="EMBL/GenBank/DDBJ databases">
        <authorList>
            <person name="Ruan W."/>
            <person name="Khan S.A."/>
            <person name="Jeon C.O."/>
        </authorList>
    </citation>
    <scope>NUCLEOTIDE SEQUENCE [LARGE SCALE GENOMIC DNA]</scope>
    <source>
        <strain evidence="1 2">R798</strain>
    </source>
</reference>
<dbReference type="RefSeq" id="WP_223468878.1">
    <property type="nucleotide sequence ID" value="NZ_JAFBIL020000005.1"/>
</dbReference>
<organism evidence="1 2">
    <name type="scientific">Massilia soli</name>
    <dbReference type="NCBI Taxonomy" id="2792854"/>
    <lineage>
        <taxon>Bacteria</taxon>
        <taxon>Pseudomonadati</taxon>
        <taxon>Pseudomonadota</taxon>
        <taxon>Betaproteobacteria</taxon>
        <taxon>Burkholderiales</taxon>
        <taxon>Oxalobacteraceae</taxon>
        <taxon>Telluria group</taxon>
        <taxon>Massilia</taxon>
    </lineage>
</organism>
<name>A0ABS7SR32_9BURK</name>
<dbReference type="Proteomes" id="UP000809349">
    <property type="component" value="Unassembled WGS sequence"/>
</dbReference>
<reference evidence="1 2" key="2">
    <citation type="submission" date="2021-08" db="EMBL/GenBank/DDBJ databases">
        <title>Massilia sp. R798.</title>
        <authorList>
            <person name="Baek J.H."/>
            <person name="Jung H.S."/>
            <person name="Kim K.R."/>
            <person name="Jeon C.O."/>
        </authorList>
    </citation>
    <scope>NUCLEOTIDE SEQUENCE [LARGE SCALE GENOMIC DNA]</scope>
    <source>
        <strain evidence="1 2">R798</strain>
    </source>
</reference>
<keyword evidence="2" id="KW-1185">Reference proteome</keyword>
<dbReference type="EMBL" id="JAFBIL020000005">
    <property type="protein sequence ID" value="MBZ2208396.1"/>
    <property type="molecule type" value="Genomic_DNA"/>
</dbReference>
<proteinExistence type="predicted"/>
<accession>A0ABS7SR32</accession>
<evidence type="ECO:0000313" key="2">
    <source>
        <dbReference type="Proteomes" id="UP000809349"/>
    </source>
</evidence>
<sequence length="202" mass="22312">MTLLVVEHVDQPREVAADKITRCKRLVSVTIGDLGVNAYGAVSEVQAHLVVGLAAVANEVNMRTFPATSEPDGRLSAFEVENAYIGPSAVAQILRGTEGVTEVEQRRLFSRDSDVHVKFKYRGYPCIVWEPYGDNSRYWIGPASTGMFTEDMAPVEKAFAHYQPPLHRTLVGDILTLRFGKRDKQGTECASTKWGPTLFPGK</sequence>
<gene>
    <name evidence="1" type="ORF">I4X03_014110</name>
</gene>